<evidence type="ECO:0000313" key="2">
    <source>
        <dbReference type="EMBL" id="GAA2502703.1"/>
    </source>
</evidence>
<organism evidence="2 3">
    <name type="scientific">Terrabacter carboxydivorans</name>
    <dbReference type="NCBI Taxonomy" id="619730"/>
    <lineage>
        <taxon>Bacteria</taxon>
        <taxon>Bacillati</taxon>
        <taxon>Actinomycetota</taxon>
        <taxon>Actinomycetes</taxon>
        <taxon>Micrococcales</taxon>
        <taxon>Intrasporangiaceae</taxon>
        <taxon>Terrabacter</taxon>
    </lineage>
</organism>
<proteinExistence type="predicted"/>
<dbReference type="Proteomes" id="UP001500730">
    <property type="component" value="Unassembled WGS sequence"/>
</dbReference>
<comment type="caution">
    <text evidence="2">The sequence shown here is derived from an EMBL/GenBank/DDBJ whole genome shotgun (WGS) entry which is preliminary data.</text>
</comment>
<dbReference type="SUPFAM" id="SSF69118">
    <property type="entry name" value="AhpD-like"/>
    <property type="match status" value="1"/>
</dbReference>
<feature type="domain" description="Carboxymuconolactone decarboxylase-like" evidence="1">
    <location>
        <begin position="42"/>
        <end position="109"/>
    </location>
</feature>
<gene>
    <name evidence="2" type="ORF">GCM10009858_46030</name>
</gene>
<protein>
    <submittedName>
        <fullName evidence="2">Carboxymuconolactone decarboxylase family protein</fullName>
    </submittedName>
</protein>
<dbReference type="PANTHER" id="PTHR35446">
    <property type="entry name" value="SI:CH211-175M2.5"/>
    <property type="match status" value="1"/>
</dbReference>
<dbReference type="RefSeq" id="WP_344257446.1">
    <property type="nucleotide sequence ID" value="NZ_BAAARE010000040.1"/>
</dbReference>
<sequence>MPRIPAHTIDSAPEGSRATLAEISKRMGKTLNIHAGMAHSPVVLATYAAMSAALRQHGTFDARTREAVALAVGNENECHYCQSAHTVSAKAAGLTEEQTIAIRAGRVDFDDKLASIAEVARQIAAATGAVSDEAWSAALAAGWSEEDLAETFAHVAVNLYTNYFNHFAGTELDLPAAPPVSA</sequence>
<keyword evidence="3" id="KW-1185">Reference proteome</keyword>
<evidence type="ECO:0000313" key="3">
    <source>
        <dbReference type="Proteomes" id="UP001500730"/>
    </source>
</evidence>
<dbReference type="InterPro" id="IPR003779">
    <property type="entry name" value="CMD-like"/>
</dbReference>
<name>A0ABP5ZTU2_9MICO</name>
<dbReference type="InterPro" id="IPR004675">
    <property type="entry name" value="AhpD_core"/>
</dbReference>
<accession>A0ABP5ZTU2</accession>
<dbReference type="Pfam" id="PF02627">
    <property type="entry name" value="CMD"/>
    <property type="match status" value="1"/>
</dbReference>
<dbReference type="EMBL" id="BAAARE010000040">
    <property type="protein sequence ID" value="GAA2502703.1"/>
    <property type="molecule type" value="Genomic_DNA"/>
</dbReference>
<dbReference type="Gene3D" id="1.20.1290.10">
    <property type="entry name" value="AhpD-like"/>
    <property type="match status" value="1"/>
</dbReference>
<dbReference type="NCBIfam" id="TIGR00778">
    <property type="entry name" value="ahpD_dom"/>
    <property type="match status" value="1"/>
</dbReference>
<dbReference type="PANTHER" id="PTHR35446:SF3">
    <property type="entry name" value="CMD DOMAIN-CONTAINING PROTEIN"/>
    <property type="match status" value="1"/>
</dbReference>
<evidence type="ECO:0000259" key="1">
    <source>
        <dbReference type="Pfam" id="PF02627"/>
    </source>
</evidence>
<dbReference type="InterPro" id="IPR029032">
    <property type="entry name" value="AhpD-like"/>
</dbReference>
<reference evidence="3" key="1">
    <citation type="journal article" date="2019" name="Int. J. Syst. Evol. Microbiol.">
        <title>The Global Catalogue of Microorganisms (GCM) 10K type strain sequencing project: providing services to taxonomists for standard genome sequencing and annotation.</title>
        <authorList>
            <consortium name="The Broad Institute Genomics Platform"/>
            <consortium name="The Broad Institute Genome Sequencing Center for Infectious Disease"/>
            <person name="Wu L."/>
            <person name="Ma J."/>
        </authorList>
    </citation>
    <scope>NUCLEOTIDE SEQUENCE [LARGE SCALE GENOMIC DNA]</scope>
    <source>
        <strain evidence="3">JCM 16259</strain>
    </source>
</reference>